<sequence length="144" mass="16436">MQMLIFITVVFQETTLPIADVGSISYYDRRSEPMKRRVKGICMINYTVDQQLCHNMQTVQPNQKWTQFSIDSNVILLRAGGLFQQSQGQHGPHLLAISALSLVFVVSGDLIRYYERAKGQRPRRRGLLTSSDRKTSKGILQVYS</sequence>
<accession>A0A915K9Q7</accession>
<dbReference type="Proteomes" id="UP000887565">
    <property type="component" value="Unplaced"/>
</dbReference>
<keyword evidence="1" id="KW-1185">Reference proteome</keyword>
<organism evidence="1 2">
    <name type="scientific">Romanomermis culicivorax</name>
    <name type="common">Nematode worm</name>
    <dbReference type="NCBI Taxonomy" id="13658"/>
    <lineage>
        <taxon>Eukaryota</taxon>
        <taxon>Metazoa</taxon>
        <taxon>Ecdysozoa</taxon>
        <taxon>Nematoda</taxon>
        <taxon>Enoplea</taxon>
        <taxon>Dorylaimia</taxon>
        <taxon>Mermithida</taxon>
        <taxon>Mermithoidea</taxon>
        <taxon>Mermithidae</taxon>
        <taxon>Romanomermis</taxon>
    </lineage>
</organism>
<reference evidence="2" key="1">
    <citation type="submission" date="2022-11" db="UniProtKB">
        <authorList>
            <consortium name="WormBaseParasite"/>
        </authorList>
    </citation>
    <scope>IDENTIFICATION</scope>
</reference>
<dbReference type="AlphaFoldDB" id="A0A915K9Q7"/>
<evidence type="ECO:0000313" key="2">
    <source>
        <dbReference type="WBParaSite" id="nRc.2.0.1.t35099-RA"/>
    </source>
</evidence>
<evidence type="ECO:0000313" key="1">
    <source>
        <dbReference type="Proteomes" id="UP000887565"/>
    </source>
</evidence>
<proteinExistence type="predicted"/>
<protein>
    <submittedName>
        <fullName evidence="2">Uncharacterized protein</fullName>
    </submittedName>
</protein>
<dbReference type="WBParaSite" id="nRc.2.0.1.t35099-RA">
    <property type="protein sequence ID" value="nRc.2.0.1.t35099-RA"/>
    <property type="gene ID" value="nRc.2.0.1.g35099"/>
</dbReference>
<name>A0A915K9Q7_ROMCU</name>